<evidence type="ECO:0000256" key="2">
    <source>
        <dbReference type="ARBA" id="ARBA00023231"/>
    </source>
</evidence>
<dbReference type="InterPro" id="IPR051840">
    <property type="entry name" value="NifX/NifY_domain"/>
</dbReference>
<dbReference type="AlphaFoldDB" id="A0A5J6L9K1"/>
<keyword evidence="5" id="KW-1185">Reference proteome</keyword>
<dbReference type="CDD" id="cd00853">
    <property type="entry name" value="NifX"/>
    <property type="match status" value="1"/>
</dbReference>
<evidence type="ECO:0000256" key="1">
    <source>
        <dbReference type="ARBA" id="ARBA00010285"/>
    </source>
</evidence>
<organism evidence="4 5">
    <name type="scientific">Nitrincola iocasae</name>
    <dbReference type="NCBI Taxonomy" id="2614693"/>
    <lineage>
        <taxon>Bacteria</taxon>
        <taxon>Pseudomonadati</taxon>
        <taxon>Pseudomonadota</taxon>
        <taxon>Gammaproteobacteria</taxon>
        <taxon>Oceanospirillales</taxon>
        <taxon>Oceanospirillaceae</taxon>
        <taxon>Nitrincola</taxon>
    </lineage>
</organism>
<sequence>MRHLKLIKPAESDTGQLQIAFASSDRHQVNQHFGAAEAFVIYTLSAAGYQVAEVAEFSGNDTLKDRQEGKLEAKVRLLQGCAAVYCIAIGASAIRQLLAQGVQPLKVEQGELIEDLLKQLNLSWQASPPVWLTRALRQQHNARPADERFTAMLAEGWQEDWPSC</sequence>
<dbReference type="PANTHER" id="PTHR33937:SF1">
    <property type="entry name" value="IRON-MOLIBDENUM COFACTOR PROCESSING PROTEIN"/>
    <property type="match status" value="1"/>
</dbReference>
<evidence type="ECO:0000313" key="5">
    <source>
        <dbReference type="Proteomes" id="UP000325606"/>
    </source>
</evidence>
<proteinExistence type="inferred from homology"/>
<accession>A0A5J6L9K1</accession>
<comment type="similarity">
    <text evidence="1">Belongs to the NifX/NifY family.</text>
</comment>
<dbReference type="RefSeq" id="WP_151053112.1">
    <property type="nucleotide sequence ID" value="NZ_CP044222.1"/>
</dbReference>
<evidence type="ECO:0000313" key="4">
    <source>
        <dbReference type="EMBL" id="QEW05046.1"/>
    </source>
</evidence>
<dbReference type="InterPro" id="IPR034169">
    <property type="entry name" value="NifX-like"/>
</dbReference>
<reference evidence="4 5" key="1">
    <citation type="submission" date="2019-09" db="EMBL/GenBank/DDBJ databases">
        <title>Nitrincola iocasae sp. nov., a bacterium isolated from the sediment collected at a cold seep field in South China Sea.</title>
        <authorList>
            <person name="Zhang H."/>
            <person name="Wang H."/>
            <person name="Li C."/>
        </authorList>
    </citation>
    <scope>NUCLEOTIDE SEQUENCE [LARGE SCALE GENOMIC DNA]</scope>
    <source>
        <strain evidence="4 5">KXZD1103</strain>
    </source>
</reference>
<dbReference type="Proteomes" id="UP000325606">
    <property type="component" value="Chromosome"/>
</dbReference>
<dbReference type="SUPFAM" id="SSF53146">
    <property type="entry name" value="Nitrogenase accessory factor-like"/>
    <property type="match status" value="1"/>
</dbReference>
<dbReference type="EMBL" id="CP044222">
    <property type="protein sequence ID" value="QEW05046.1"/>
    <property type="molecule type" value="Genomic_DNA"/>
</dbReference>
<gene>
    <name evidence="4" type="ORF">F5I99_00205</name>
</gene>
<protein>
    <submittedName>
        <fullName evidence="4">Nitrogen fixation protein NifX</fullName>
    </submittedName>
</protein>
<dbReference type="Gene3D" id="3.30.420.130">
    <property type="entry name" value="Dinitrogenase iron-molybdenum cofactor biosynthesis domain"/>
    <property type="match status" value="1"/>
</dbReference>
<keyword evidence="2" id="KW-0535">Nitrogen fixation</keyword>
<dbReference type="PANTHER" id="PTHR33937">
    <property type="entry name" value="IRON-MOLYBDENUM PROTEIN-RELATED-RELATED"/>
    <property type="match status" value="1"/>
</dbReference>
<feature type="domain" description="Dinitrogenase iron-molybdenum cofactor biosynthesis" evidence="3">
    <location>
        <begin position="26"/>
        <end position="120"/>
    </location>
</feature>
<dbReference type="InterPro" id="IPR003731">
    <property type="entry name" value="Di-Nase_FeMo-co_biosynth"/>
</dbReference>
<dbReference type="Pfam" id="PF02579">
    <property type="entry name" value="Nitro_FeMo-Co"/>
    <property type="match status" value="1"/>
</dbReference>
<name>A0A5J6L9K1_9GAMM</name>
<dbReference type="InterPro" id="IPR036105">
    <property type="entry name" value="DiNase_FeMo-co_biosyn_sf"/>
</dbReference>
<dbReference type="KEGG" id="nik:F5I99_00205"/>
<evidence type="ECO:0000259" key="3">
    <source>
        <dbReference type="Pfam" id="PF02579"/>
    </source>
</evidence>